<proteinExistence type="predicted"/>
<dbReference type="EMBL" id="BK014960">
    <property type="protein sequence ID" value="DAD84463.1"/>
    <property type="molecule type" value="Genomic_DNA"/>
</dbReference>
<dbReference type="PANTHER" id="PTHR37293">
    <property type="entry name" value="PHAGE REPLICATION PROTEIN-RELATED"/>
    <property type="match status" value="1"/>
</dbReference>
<dbReference type="SUPFAM" id="SSF158499">
    <property type="entry name" value="DnaD domain-like"/>
    <property type="match status" value="1"/>
</dbReference>
<feature type="compositionally biased region" description="Polar residues" evidence="1">
    <location>
        <begin position="96"/>
        <end position="106"/>
    </location>
</feature>
<dbReference type="PANTHER" id="PTHR37293:SF5">
    <property type="entry name" value="DNA REPLICATION PROTEIN"/>
    <property type="match status" value="1"/>
</dbReference>
<dbReference type="InterPro" id="IPR006343">
    <property type="entry name" value="DnaB/C_C"/>
</dbReference>
<sequence length="263" mass="29256">MADEAENARPKGLLIPFDKLKLLSILDDKAFREVFLAMAGYVQSGTEPDLLEPIEQIAFESMRPFLKENVKTYQRAVLAHREAGRKGGRPKKTEDNQMVSGKNQMEPNGFYEEPNETNSPLKYKVQSTTDTNVSDITTVVVTQSSADVDLARIVQQYEAVIGTFPRSALDKLQGWRKVFGTEMILLAINKAAESGKRSWNYINGILSNWQHSGVHTPGDAAASDESHKRPTGRGSSPRQPAESTRDQLARVLGNMDKERGFDT</sequence>
<dbReference type="InterPro" id="IPR046258">
    <property type="entry name" value="DUF6291"/>
</dbReference>
<feature type="compositionally biased region" description="Polar residues" evidence="1">
    <location>
        <begin position="233"/>
        <end position="242"/>
    </location>
</feature>
<evidence type="ECO:0000259" key="2">
    <source>
        <dbReference type="Pfam" id="PF07261"/>
    </source>
</evidence>
<feature type="domain" description="DnaB/C C-terminal" evidence="2">
    <location>
        <begin position="155"/>
        <end position="222"/>
    </location>
</feature>
<dbReference type="Pfam" id="PF19808">
    <property type="entry name" value="DUF6291"/>
    <property type="match status" value="1"/>
</dbReference>
<organism evidence="4">
    <name type="scientific">Myoviridae sp. ctCjb12</name>
    <dbReference type="NCBI Taxonomy" id="2826631"/>
    <lineage>
        <taxon>Viruses</taxon>
        <taxon>Duplodnaviria</taxon>
        <taxon>Heunggongvirae</taxon>
        <taxon>Uroviricota</taxon>
        <taxon>Caudoviricetes</taxon>
    </lineage>
</organism>
<accession>A0A8S5MQU4</accession>
<dbReference type="Pfam" id="PF07261">
    <property type="entry name" value="DnaB_2"/>
    <property type="match status" value="1"/>
</dbReference>
<feature type="region of interest" description="Disordered" evidence="1">
    <location>
        <begin position="80"/>
        <end position="118"/>
    </location>
</feature>
<feature type="compositionally biased region" description="Basic and acidic residues" evidence="1">
    <location>
        <begin position="80"/>
        <end position="95"/>
    </location>
</feature>
<name>A0A8S5MQU4_9CAUD</name>
<evidence type="ECO:0000256" key="1">
    <source>
        <dbReference type="SAM" id="MobiDB-lite"/>
    </source>
</evidence>
<dbReference type="InterPro" id="IPR053162">
    <property type="entry name" value="DnaD"/>
</dbReference>
<reference evidence="4" key="1">
    <citation type="journal article" date="2021" name="Proc. Natl. Acad. Sci. U.S.A.">
        <title>A Catalog of Tens of Thousands of Viruses from Human Metagenomes Reveals Hidden Associations with Chronic Diseases.</title>
        <authorList>
            <person name="Tisza M.J."/>
            <person name="Buck C.B."/>
        </authorList>
    </citation>
    <scope>NUCLEOTIDE SEQUENCE</scope>
    <source>
        <strain evidence="4">CtCjb12</strain>
    </source>
</reference>
<protein>
    <submittedName>
        <fullName evidence="4">Replication initiation and membrane attachment</fullName>
    </submittedName>
</protein>
<dbReference type="NCBIfam" id="TIGR01446">
    <property type="entry name" value="DnaD_dom"/>
    <property type="match status" value="1"/>
</dbReference>
<feature type="domain" description="DUF6291" evidence="3">
    <location>
        <begin position="21"/>
        <end position="91"/>
    </location>
</feature>
<evidence type="ECO:0000313" key="4">
    <source>
        <dbReference type="EMBL" id="DAD84463.1"/>
    </source>
</evidence>
<feature type="region of interest" description="Disordered" evidence="1">
    <location>
        <begin position="213"/>
        <end position="263"/>
    </location>
</feature>
<evidence type="ECO:0000259" key="3">
    <source>
        <dbReference type="Pfam" id="PF19808"/>
    </source>
</evidence>
<dbReference type="Gene3D" id="1.10.10.630">
    <property type="entry name" value="DnaD domain-like"/>
    <property type="match status" value="1"/>
</dbReference>
<dbReference type="InterPro" id="IPR034829">
    <property type="entry name" value="DnaD-like_sf"/>
</dbReference>